<protein>
    <submittedName>
        <fullName evidence="1">Uncharacterized protein</fullName>
    </submittedName>
</protein>
<gene>
    <name evidence="1" type="ORF">CSSPJE1EN1_LOCUS11662</name>
</gene>
<name>A0ABP0WHA4_9BRYO</name>
<dbReference type="EMBL" id="OZ020113">
    <property type="protein sequence ID" value="CAK9266184.1"/>
    <property type="molecule type" value="Genomic_DNA"/>
</dbReference>
<proteinExistence type="predicted"/>
<organism evidence="1 2">
    <name type="scientific">Sphagnum jensenii</name>
    <dbReference type="NCBI Taxonomy" id="128206"/>
    <lineage>
        <taxon>Eukaryota</taxon>
        <taxon>Viridiplantae</taxon>
        <taxon>Streptophyta</taxon>
        <taxon>Embryophyta</taxon>
        <taxon>Bryophyta</taxon>
        <taxon>Sphagnophytina</taxon>
        <taxon>Sphagnopsida</taxon>
        <taxon>Sphagnales</taxon>
        <taxon>Sphagnaceae</taxon>
        <taxon>Sphagnum</taxon>
    </lineage>
</organism>
<reference evidence="1" key="1">
    <citation type="submission" date="2024-02" db="EMBL/GenBank/DDBJ databases">
        <authorList>
            <consortium name="ELIXIR-Norway"/>
            <consortium name="Elixir Norway"/>
        </authorList>
    </citation>
    <scope>NUCLEOTIDE SEQUENCE</scope>
</reference>
<keyword evidence="2" id="KW-1185">Reference proteome</keyword>
<sequence length="89" mass="9956">MSVEVRTVGNQRQSAYGARAGDACAHSNFLEKGPRERNRTIVDNDLERRNYDGNRVVTQSLTDGFLLTITLWRDMDNVGSSGFSRNFGS</sequence>
<dbReference type="Proteomes" id="UP001497444">
    <property type="component" value="Chromosome 18"/>
</dbReference>
<evidence type="ECO:0000313" key="2">
    <source>
        <dbReference type="Proteomes" id="UP001497444"/>
    </source>
</evidence>
<evidence type="ECO:0000313" key="1">
    <source>
        <dbReference type="EMBL" id="CAK9266184.1"/>
    </source>
</evidence>
<accession>A0ABP0WHA4</accession>